<dbReference type="RefSeq" id="WP_064748531.1">
    <property type="nucleotide sequence ID" value="NZ_CP159925.1"/>
</dbReference>
<proteinExistence type="predicted"/>
<gene>
    <name evidence="3" type="ORF">ABU614_05610</name>
    <name evidence="2" type="ORF">V2J18_21770</name>
</gene>
<evidence type="ECO:0000313" key="4">
    <source>
        <dbReference type="Proteomes" id="UP001387215"/>
    </source>
</evidence>
<dbReference type="EMBL" id="CP159925">
    <property type="protein sequence ID" value="XCO76267.1"/>
    <property type="molecule type" value="Genomic_DNA"/>
</dbReference>
<evidence type="ECO:0000313" key="3">
    <source>
        <dbReference type="EMBL" id="XCO76267.1"/>
    </source>
</evidence>
<reference evidence="3" key="2">
    <citation type="submission" date="2024-06" db="EMBL/GenBank/DDBJ databases">
        <authorList>
            <person name="Li S."/>
        </authorList>
    </citation>
    <scope>NUCLEOTIDE SEQUENCE</scope>
    <source>
        <strain evidence="3">SR10</strain>
    </source>
</reference>
<evidence type="ECO:0000256" key="1">
    <source>
        <dbReference type="SAM" id="MobiDB-lite"/>
    </source>
</evidence>
<dbReference type="PROSITE" id="PS51257">
    <property type="entry name" value="PROKAR_LIPOPROTEIN"/>
    <property type="match status" value="1"/>
</dbReference>
<organism evidence="3">
    <name type="scientific">Lysobacter firmicutimachus</name>
    <dbReference type="NCBI Taxonomy" id="1792846"/>
    <lineage>
        <taxon>Bacteria</taxon>
        <taxon>Pseudomonadati</taxon>
        <taxon>Pseudomonadota</taxon>
        <taxon>Gammaproteobacteria</taxon>
        <taxon>Lysobacterales</taxon>
        <taxon>Lysobacteraceae</taxon>
        <taxon>Lysobacter</taxon>
    </lineage>
</organism>
<dbReference type="EMBL" id="JBANDL010000002">
    <property type="protein sequence ID" value="MEI2457288.1"/>
    <property type="molecule type" value="Genomic_DNA"/>
</dbReference>
<keyword evidence="4" id="KW-1185">Reference proteome</keyword>
<name>A0AAU8MYJ1_9GAMM</name>
<reference evidence="2 4" key="1">
    <citation type="submission" date="2024-02" db="EMBL/GenBank/DDBJ databases">
        <title>Lysobacter Genome Sequencing and Mining.</title>
        <authorList>
            <person name="Bierman J."/>
            <person name="Walker M.C."/>
        </authorList>
    </citation>
    <scope>NUCLEOTIDE SEQUENCE [LARGE SCALE GENOMIC DNA]</scope>
    <source>
        <strain evidence="2 4">PB6250</strain>
    </source>
</reference>
<feature type="region of interest" description="Disordered" evidence="1">
    <location>
        <begin position="34"/>
        <end position="77"/>
    </location>
</feature>
<accession>A0AAU8MYJ1</accession>
<protein>
    <recommendedName>
        <fullName evidence="5">Lipoprotein</fullName>
    </recommendedName>
</protein>
<dbReference type="Proteomes" id="UP001387215">
    <property type="component" value="Unassembled WGS sequence"/>
</dbReference>
<feature type="compositionally biased region" description="Basic and acidic residues" evidence="1">
    <location>
        <begin position="51"/>
        <end position="77"/>
    </location>
</feature>
<evidence type="ECO:0008006" key="5">
    <source>
        <dbReference type="Google" id="ProtNLM"/>
    </source>
</evidence>
<dbReference type="AlphaFoldDB" id="A0AAU8MYJ1"/>
<evidence type="ECO:0000313" key="2">
    <source>
        <dbReference type="EMBL" id="MEI2457288.1"/>
    </source>
</evidence>
<sequence length="77" mass="8420">MRLPALTAFVLAAASSGCGSVEYRDTNAAVDARPECASGPLRPGETPPSWCERKLEAQWGSDRKSEPVDFKKRDERP</sequence>